<evidence type="ECO:0000313" key="7">
    <source>
        <dbReference type="Proteomes" id="UP000076404"/>
    </source>
</evidence>
<feature type="domain" description="Peptidase M20 dimerisation" evidence="5">
    <location>
        <begin position="234"/>
        <end position="387"/>
    </location>
</feature>
<dbReference type="InterPro" id="IPR011650">
    <property type="entry name" value="Peptidase_M20_dimer"/>
</dbReference>
<dbReference type="Pfam" id="PF01546">
    <property type="entry name" value="Peptidase_M20"/>
    <property type="match status" value="1"/>
</dbReference>
<organism evidence="6 7">
    <name type="scientific">Gemmatimonas phototrophica</name>
    <dbReference type="NCBI Taxonomy" id="1379270"/>
    <lineage>
        <taxon>Bacteria</taxon>
        <taxon>Pseudomonadati</taxon>
        <taxon>Gemmatimonadota</taxon>
        <taxon>Gemmatimonadia</taxon>
        <taxon>Gemmatimonadales</taxon>
        <taxon>Gemmatimonadaceae</taxon>
        <taxon>Gemmatimonas</taxon>
    </lineage>
</organism>
<dbReference type="SUPFAM" id="SSF53187">
    <property type="entry name" value="Zn-dependent exopeptidases"/>
    <property type="match status" value="1"/>
</dbReference>
<dbReference type="Gene3D" id="3.40.630.10">
    <property type="entry name" value="Zn peptidases"/>
    <property type="match status" value="1"/>
</dbReference>
<dbReference type="InterPro" id="IPR051458">
    <property type="entry name" value="Cyt/Met_Dipeptidase"/>
</dbReference>
<dbReference type="GO" id="GO:0046872">
    <property type="term" value="F:metal ion binding"/>
    <property type="evidence" value="ECO:0007669"/>
    <property type="project" value="UniProtKB-KW"/>
</dbReference>
<dbReference type="KEGG" id="gph:GEMMAAP_02670"/>
<protein>
    <recommendedName>
        <fullName evidence="5">Peptidase M20 dimerisation domain-containing protein</fullName>
    </recommendedName>
</protein>
<dbReference type="AlphaFoldDB" id="A0A143BG75"/>
<feature type="chain" id="PRO_5007506708" description="Peptidase M20 dimerisation domain-containing protein" evidence="4">
    <location>
        <begin position="19"/>
        <end position="512"/>
    </location>
</feature>
<accession>A0A143BG75</accession>
<keyword evidence="1" id="KW-0645">Protease</keyword>
<proteinExistence type="predicted"/>
<name>A0A143BG75_9BACT</name>
<feature type="signal peptide" evidence="4">
    <location>
        <begin position="1"/>
        <end position="18"/>
    </location>
</feature>
<dbReference type="GO" id="GO:0006508">
    <property type="term" value="P:proteolysis"/>
    <property type="evidence" value="ECO:0007669"/>
    <property type="project" value="UniProtKB-KW"/>
</dbReference>
<dbReference type="EMBL" id="CP011454">
    <property type="protein sequence ID" value="AMW04039.1"/>
    <property type="molecule type" value="Genomic_DNA"/>
</dbReference>
<sequence>MRPFLLAAALFAPIAMQAQPLRPQVDAWRKAHEREILDEAFALLAIPNVASNQDDIARNVAFLTQAFAKRGVTLVELRAPSGGSPALFGEIKVPGATRTVVMYAHYDGQPVAGGGWESEPFTPKLSRYANSAPTVDVPLPAPGDTVDPEVRIRARSASDDKGPIVAMLAALDAMKALNQRSTVNVKFFLEGEEEAGSNHLGELLRTHKDKLQSDAWLFFDGPVHVSGTPQIVLGVRGVMGAEVTFYGANRALHSGHYGNWSPNPAVAVATFIASIRDNDGRIKMPGFYNDVPALTAGDRALARALSVTDDSVRSSLGLSRTEANSAPLGERIMQPALNIRGIRGGNVGAGASNAVPTSASVSIDFRLVPDQQPARIRTLLEQHLAALGYTVVRDANAASRSNDRSRLAYVSYDSGYTAVRVPSALPVVQAVKRLMARSYGQEPFTLPILGGSLPLFHFVEQLGATVITVPTVNADNSQHAPNENLRVRNLWDGIGLMVELMSSLGKEWGPRS</sequence>
<dbReference type="OrthoDB" id="9761532at2"/>
<evidence type="ECO:0000256" key="1">
    <source>
        <dbReference type="ARBA" id="ARBA00022670"/>
    </source>
</evidence>
<keyword evidence="4" id="KW-0732">Signal</keyword>
<keyword evidence="3" id="KW-0378">Hydrolase</keyword>
<evidence type="ECO:0000313" key="6">
    <source>
        <dbReference type="EMBL" id="AMW04039.1"/>
    </source>
</evidence>
<dbReference type="RefSeq" id="WP_075071394.1">
    <property type="nucleotide sequence ID" value="NZ_CP011454.1"/>
</dbReference>
<dbReference type="Proteomes" id="UP000076404">
    <property type="component" value="Chromosome"/>
</dbReference>
<reference evidence="6 7" key="2">
    <citation type="journal article" date="2016" name="Environ. Microbiol. Rep.">
        <title>Metagenomic evidence for the presence of phototrophic Gemmatimonadetes bacteria in diverse environments.</title>
        <authorList>
            <person name="Zeng Y."/>
            <person name="Baumbach J."/>
            <person name="Barbosa E.G."/>
            <person name="Azevedo V."/>
            <person name="Zhang C."/>
            <person name="Koblizek M."/>
        </authorList>
    </citation>
    <scope>NUCLEOTIDE SEQUENCE [LARGE SCALE GENOMIC DNA]</scope>
    <source>
        <strain evidence="6 7">AP64</strain>
    </source>
</reference>
<evidence type="ECO:0000256" key="4">
    <source>
        <dbReference type="SAM" id="SignalP"/>
    </source>
</evidence>
<keyword evidence="2" id="KW-0479">Metal-binding</keyword>
<evidence type="ECO:0000256" key="3">
    <source>
        <dbReference type="ARBA" id="ARBA00022801"/>
    </source>
</evidence>
<dbReference type="PANTHER" id="PTHR43270">
    <property type="entry name" value="BETA-ALA-HIS DIPEPTIDASE"/>
    <property type="match status" value="1"/>
</dbReference>
<evidence type="ECO:0000256" key="2">
    <source>
        <dbReference type="ARBA" id="ARBA00022723"/>
    </source>
</evidence>
<dbReference type="Pfam" id="PF07687">
    <property type="entry name" value="M20_dimer"/>
    <property type="match status" value="1"/>
</dbReference>
<dbReference type="eggNOG" id="COG0624">
    <property type="taxonomic scope" value="Bacteria"/>
</dbReference>
<reference evidence="6 7" key="1">
    <citation type="journal article" date="2014" name="Proc. Natl. Acad. Sci. U.S.A.">
        <title>Functional type 2 photosynthetic reaction centers found in the rare bacterial phylum Gemmatimonadetes.</title>
        <authorList>
            <person name="Zeng Y."/>
            <person name="Feng F."/>
            <person name="Medova H."/>
            <person name="Dean J."/>
            <person name="Koblizek M."/>
        </authorList>
    </citation>
    <scope>NUCLEOTIDE SEQUENCE [LARGE SCALE GENOMIC DNA]</scope>
    <source>
        <strain evidence="6 7">AP64</strain>
    </source>
</reference>
<dbReference type="Gene3D" id="3.30.70.360">
    <property type="match status" value="1"/>
</dbReference>
<evidence type="ECO:0000259" key="5">
    <source>
        <dbReference type="Pfam" id="PF07687"/>
    </source>
</evidence>
<dbReference type="PANTHER" id="PTHR43270:SF8">
    <property type="entry name" value="DI- AND TRIPEPTIDASE DUG2-RELATED"/>
    <property type="match status" value="1"/>
</dbReference>
<keyword evidence="7" id="KW-1185">Reference proteome</keyword>
<dbReference type="InterPro" id="IPR002933">
    <property type="entry name" value="Peptidase_M20"/>
</dbReference>
<dbReference type="GO" id="GO:0008233">
    <property type="term" value="F:peptidase activity"/>
    <property type="evidence" value="ECO:0007669"/>
    <property type="project" value="UniProtKB-KW"/>
</dbReference>
<gene>
    <name evidence="6" type="ORF">GEMMAAP_02670</name>
</gene>